<sequence>MSFLTETIARRVALTSRVASIQVPRQFSTSMATRKTIAEAAKDTIKSVDRKVSDKLVDGINIGAKAAETVTGKATEANYRAAGTAQEIRNKMHAESEELTGKAKGAAKEAEGSIKGAAKHAEGKAKSAL</sequence>
<evidence type="ECO:0000256" key="1">
    <source>
        <dbReference type="SAM" id="MobiDB-lite"/>
    </source>
</evidence>
<dbReference type="Proteomes" id="UP000481858">
    <property type="component" value="Unassembled WGS sequence"/>
</dbReference>
<keyword evidence="3" id="KW-1185">Reference proteome</keyword>
<name>A0A7C8ITU1_9PEZI</name>
<accession>A0A7C8ITU1</accession>
<feature type="compositionally biased region" description="Basic and acidic residues" evidence="1">
    <location>
        <begin position="93"/>
        <end position="112"/>
    </location>
</feature>
<proteinExistence type="predicted"/>
<evidence type="ECO:0000313" key="3">
    <source>
        <dbReference type="Proteomes" id="UP000481858"/>
    </source>
</evidence>
<dbReference type="OrthoDB" id="4023585at2759"/>
<gene>
    <name evidence="2" type="ORF">GQX73_g9877</name>
</gene>
<dbReference type="InParanoid" id="A0A7C8ITU1"/>
<dbReference type="AlphaFoldDB" id="A0A7C8ITU1"/>
<comment type="caution">
    <text evidence="2">The sequence shown here is derived from an EMBL/GenBank/DDBJ whole genome shotgun (WGS) entry which is preliminary data.</text>
</comment>
<dbReference type="EMBL" id="WUBL01000187">
    <property type="protein sequence ID" value="KAF2963699.1"/>
    <property type="molecule type" value="Genomic_DNA"/>
</dbReference>
<reference evidence="2 3" key="1">
    <citation type="submission" date="2019-12" db="EMBL/GenBank/DDBJ databases">
        <title>Draft genome sequence of the ascomycete Xylaria multiplex DSM 110363.</title>
        <authorList>
            <person name="Buettner E."/>
            <person name="Kellner H."/>
        </authorList>
    </citation>
    <scope>NUCLEOTIDE SEQUENCE [LARGE SCALE GENOMIC DNA]</scope>
    <source>
        <strain evidence="2 3">DSM 110363</strain>
    </source>
</reference>
<organism evidence="2 3">
    <name type="scientific">Xylaria multiplex</name>
    <dbReference type="NCBI Taxonomy" id="323545"/>
    <lineage>
        <taxon>Eukaryota</taxon>
        <taxon>Fungi</taxon>
        <taxon>Dikarya</taxon>
        <taxon>Ascomycota</taxon>
        <taxon>Pezizomycotina</taxon>
        <taxon>Sordariomycetes</taxon>
        <taxon>Xylariomycetidae</taxon>
        <taxon>Xylariales</taxon>
        <taxon>Xylariaceae</taxon>
        <taxon>Xylaria</taxon>
    </lineage>
</organism>
<feature type="region of interest" description="Disordered" evidence="1">
    <location>
        <begin position="93"/>
        <end position="129"/>
    </location>
</feature>
<evidence type="ECO:0000313" key="2">
    <source>
        <dbReference type="EMBL" id="KAF2963699.1"/>
    </source>
</evidence>
<protein>
    <submittedName>
        <fullName evidence="2">Uncharacterized protein</fullName>
    </submittedName>
</protein>
<feature type="compositionally biased region" description="Basic and acidic residues" evidence="1">
    <location>
        <begin position="119"/>
        <end position="129"/>
    </location>
</feature>